<accession>A0A7W3NKW7</accession>
<sequence>MRRHWILTLAAVGAVLLAAGGYEVGVQTHGSAAPSCAASRHAAEGLVDEWTKQELHEDDARRLLTARAAADAILQNPHCFTPEVDARARAAAQQLGQSGTTDDVRLAAGEFVCEALGRSPYDCQA</sequence>
<reference evidence="1 2" key="1">
    <citation type="submission" date="2020-08" db="EMBL/GenBank/DDBJ databases">
        <title>Sequencing the genomes of 1000 actinobacteria strains.</title>
        <authorList>
            <person name="Klenk H.-P."/>
        </authorList>
    </citation>
    <scope>NUCLEOTIDE SEQUENCE [LARGE SCALE GENOMIC DNA]</scope>
    <source>
        <strain evidence="1 2">DSM 41827</strain>
    </source>
</reference>
<comment type="caution">
    <text evidence="1">The sequence shown here is derived from an EMBL/GenBank/DDBJ whole genome shotgun (WGS) entry which is preliminary data.</text>
</comment>
<evidence type="ECO:0000313" key="2">
    <source>
        <dbReference type="Proteomes" id="UP000577386"/>
    </source>
</evidence>
<dbReference type="GeneID" id="93980096"/>
<keyword evidence="2" id="KW-1185">Reference proteome</keyword>
<dbReference type="Proteomes" id="UP000577386">
    <property type="component" value="Unassembled WGS sequence"/>
</dbReference>
<organism evidence="1 2">
    <name type="scientific">Streptomyces murinus</name>
    <dbReference type="NCBI Taxonomy" id="33900"/>
    <lineage>
        <taxon>Bacteria</taxon>
        <taxon>Bacillati</taxon>
        <taxon>Actinomycetota</taxon>
        <taxon>Actinomycetes</taxon>
        <taxon>Kitasatosporales</taxon>
        <taxon>Streptomycetaceae</taxon>
        <taxon>Streptomyces</taxon>
    </lineage>
</organism>
<proteinExistence type="predicted"/>
<gene>
    <name evidence="1" type="ORF">HDA42_001564</name>
</gene>
<name>A0A7W3NKW7_STRMR</name>
<dbReference type="RefSeq" id="WP_182775162.1">
    <property type="nucleotide sequence ID" value="NZ_BAAAHW010000058.1"/>
</dbReference>
<evidence type="ECO:0000313" key="1">
    <source>
        <dbReference type="EMBL" id="MBA9052386.1"/>
    </source>
</evidence>
<dbReference type="AlphaFoldDB" id="A0A7W3NKW7"/>
<dbReference type="EMBL" id="JACJIJ010000002">
    <property type="protein sequence ID" value="MBA9052386.1"/>
    <property type="molecule type" value="Genomic_DNA"/>
</dbReference>
<protein>
    <submittedName>
        <fullName evidence="1">Uncharacterized protein</fullName>
    </submittedName>
</protein>